<feature type="domain" description="Saposin B-type" evidence="3">
    <location>
        <begin position="25"/>
        <end position="100"/>
    </location>
</feature>
<name>A0AA36DD06_9BILA</name>
<feature type="non-terminal residue" evidence="4">
    <location>
        <position position="100"/>
    </location>
</feature>
<gene>
    <name evidence="4" type="ORF">MSPICULIGERA_LOCUS23049</name>
</gene>
<organism evidence="4 5">
    <name type="scientific">Mesorhabditis spiculigera</name>
    <dbReference type="NCBI Taxonomy" id="96644"/>
    <lineage>
        <taxon>Eukaryota</taxon>
        <taxon>Metazoa</taxon>
        <taxon>Ecdysozoa</taxon>
        <taxon>Nematoda</taxon>
        <taxon>Chromadorea</taxon>
        <taxon>Rhabditida</taxon>
        <taxon>Rhabditina</taxon>
        <taxon>Rhabditomorpha</taxon>
        <taxon>Rhabditoidea</taxon>
        <taxon>Rhabditidae</taxon>
        <taxon>Mesorhabditinae</taxon>
        <taxon>Mesorhabditis</taxon>
    </lineage>
</organism>
<proteinExistence type="predicted"/>
<feature type="signal peptide" evidence="2">
    <location>
        <begin position="1"/>
        <end position="18"/>
    </location>
</feature>
<evidence type="ECO:0000313" key="5">
    <source>
        <dbReference type="Proteomes" id="UP001177023"/>
    </source>
</evidence>
<dbReference type="SUPFAM" id="SSF47862">
    <property type="entry name" value="Saposin"/>
    <property type="match status" value="1"/>
</dbReference>
<dbReference type="PROSITE" id="PS50015">
    <property type="entry name" value="SAP_B"/>
    <property type="match status" value="1"/>
</dbReference>
<comment type="caution">
    <text evidence="4">The sequence shown here is derived from an EMBL/GenBank/DDBJ whole genome shotgun (WGS) entry which is preliminary data.</text>
</comment>
<dbReference type="InterPro" id="IPR008139">
    <property type="entry name" value="SaposinB_dom"/>
</dbReference>
<accession>A0AA36DD06</accession>
<dbReference type="EMBL" id="CATQJA010002702">
    <property type="protein sequence ID" value="CAJ0585016.1"/>
    <property type="molecule type" value="Genomic_DNA"/>
</dbReference>
<dbReference type="InterPro" id="IPR011001">
    <property type="entry name" value="Saposin-like"/>
</dbReference>
<dbReference type="SMART" id="SM00741">
    <property type="entry name" value="SapB"/>
    <property type="match status" value="1"/>
</dbReference>
<keyword evidence="1" id="KW-1015">Disulfide bond</keyword>
<reference evidence="4" key="1">
    <citation type="submission" date="2023-06" db="EMBL/GenBank/DDBJ databases">
        <authorList>
            <person name="Delattre M."/>
        </authorList>
    </citation>
    <scope>NUCLEOTIDE SEQUENCE</scope>
    <source>
        <strain evidence="4">AF72</strain>
    </source>
</reference>
<protein>
    <recommendedName>
        <fullName evidence="3">Saposin B-type domain-containing protein</fullName>
    </recommendedName>
</protein>
<evidence type="ECO:0000259" key="3">
    <source>
        <dbReference type="PROSITE" id="PS50015"/>
    </source>
</evidence>
<evidence type="ECO:0000313" key="4">
    <source>
        <dbReference type="EMBL" id="CAJ0585016.1"/>
    </source>
</evidence>
<evidence type="ECO:0000256" key="1">
    <source>
        <dbReference type="ARBA" id="ARBA00023157"/>
    </source>
</evidence>
<feature type="chain" id="PRO_5041458901" description="Saposin B-type domain-containing protein" evidence="2">
    <location>
        <begin position="19"/>
        <end position="100"/>
    </location>
</feature>
<dbReference type="Gene3D" id="1.10.225.10">
    <property type="entry name" value="Saposin-like"/>
    <property type="match status" value="1"/>
</dbReference>
<evidence type="ECO:0000256" key="2">
    <source>
        <dbReference type="SAM" id="SignalP"/>
    </source>
</evidence>
<keyword evidence="5" id="KW-1185">Reference proteome</keyword>
<dbReference type="AlphaFoldDB" id="A0AA36DD06"/>
<sequence length="100" mass="11079">MKTALLLLGFIAVAASLAVQPQRDNAVICAICEELVEEAEKEGGNDIETYLNTKIEELCKKTSFLKEICEKTLKEAVSELVTWIKQKATPEKACQECDLC</sequence>
<dbReference type="Proteomes" id="UP001177023">
    <property type="component" value="Unassembled WGS sequence"/>
</dbReference>
<keyword evidence="2" id="KW-0732">Signal</keyword>